<evidence type="ECO:0000313" key="5">
    <source>
        <dbReference type="EMBL" id="AHF25858.1"/>
    </source>
</evidence>
<keyword evidence="1" id="KW-0547">Nucleotide-binding</keyword>
<protein>
    <submittedName>
        <fullName evidence="5">Long-chain-fatty-acid--CoA ligase</fullName>
    </submittedName>
</protein>
<dbReference type="GO" id="GO:0005524">
    <property type="term" value="F:ATP binding"/>
    <property type="evidence" value="ECO:0007669"/>
    <property type="project" value="UniProtKB-KW"/>
</dbReference>
<proteinExistence type="predicted"/>
<evidence type="ECO:0000256" key="2">
    <source>
        <dbReference type="ARBA" id="ARBA00022840"/>
    </source>
</evidence>
<dbReference type="SUPFAM" id="SSF56801">
    <property type="entry name" value="Acetyl-CoA synthetase-like"/>
    <property type="match status" value="1"/>
</dbReference>
<organism evidence="5">
    <name type="scientific">uncultured bacterium Contigcl_1493</name>
    <dbReference type="NCBI Taxonomy" id="1393647"/>
    <lineage>
        <taxon>Bacteria</taxon>
        <taxon>environmental samples</taxon>
    </lineage>
</organism>
<dbReference type="EMBL" id="KC246855">
    <property type="protein sequence ID" value="AHF25858.1"/>
    <property type="molecule type" value="Genomic_DNA"/>
</dbReference>
<reference evidence="5" key="1">
    <citation type="journal article" date="2013" name="PLoS ONE">
        <title>Metagenomic insights into the carbohydrate-active enzymes carried by the microorganisms adhering to solid digesta in the rumen of cows.</title>
        <authorList>
            <person name="Wang L."/>
            <person name="Hatem A."/>
            <person name="Catalyurek U.V."/>
            <person name="Morrison M."/>
            <person name="Yu Z."/>
        </authorList>
    </citation>
    <scope>NUCLEOTIDE SEQUENCE</scope>
</reference>
<dbReference type="PANTHER" id="PTHR43272:SF33">
    <property type="entry name" value="AMP-BINDING DOMAIN-CONTAINING PROTEIN-RELATED"/>
    <property type="match status" value="1"/>
</dbReference>
<comment type="catalytic activity">
    <reaction evidence="3">
        <text>a long-chain fatty acid + ATP + CoA = a long-chain fatty acyl-CoA + AMP + diphosphate</text>
        <dbReference type="Rhea" id="RHEA:15421"/>
        <dbReference type="ChEBI" id="CHEBI:30616"/>
        <dbReference type="ChEBI" id="CHEBI:33019"/>
        <dbReference type="ChEBI" id="CHEBI:57287"/>
        <dbReference type="ChEBI" id="CHEBI:57560"/>
        <dbReference type="ChEBI" id="CHEBI:83139"/>
        <dbReference type="ChEBI" id="CHEBI:456215"/>
        <dbReference type="EC" id="6.2.1.3"/>
    </reaction>
    <physiologicalReaction direction="left-to-right" evidence="3">
        <dbReference type="Rhea" id="RHEA:15422"/>
    </physiologicalReaction>
</comment>
<dbReference type="GO" id="GO:0004467">
    <property type="term" value="F:long-chain fatty acid-CoA ligase activity"/>
    <property type="evidence" value="ECO:0007669"/>
    <property type="project" value="UniProtKB-EC"/>
</dbReference>
<keyword evidence="2" id="KW-0067">ATP-binding</keyword>
<dbReference type="Gene3D" id="3.40.50.12780">
    <property type="entry name" value="N-terminal domain of ligase-like"/>
    <property type="match status" value="1"/>
</dbReference>
<dbReference type="InterPro" id="IPR045851">
    <property type="entry name" value="AMP-bd_C_sf"/>
</dbReference>
<dbReference type="PANTHER" id="PTHR43272">
    <property type="entry name" value="LONG-CHAIN-FATTY-ACID--COA LIGASE"/>
    <property type="match status" value="1"/>
</dbReference>
<dbReference type="InterPro" id="IPR000873">
    <property type="entry name" value="AMP-dep_synth/lig_dom"/>
</dbReference>
<accession>W0FLT9</accession>
<name>W0FLT9_9BACT</name>
<dbReference type="Gene3D" id="3.30.300.30">
    <property type="match status" value="1"/>
</dbReference>
<evidence type="ECO:0000259" key="4">
    <source>
        <dbReference type="Pfam" id="PF00501"/>
    </source>
</evidence>
<sequence length="316" mass="34911">MAPLCYGMTLCILCIPPVPANLKPALRQYKPFVFFAVPLIINKMLDDTIGEFIRSKSGAAKLADHVHNPDFCEALRTIFMNAFGGNLGLMITGGAAMPEQLERLFLEQLKVPFVTGYGMTECTPTITLGHKETYVMKECGEPVPEGIELKIDSPDPRHVAGEVMVRGHVVFTGYYKNPEATRAVLSEDGWFRTGDLGTIDEMGRVFLVGRSKSMILGTNGQNIFPEEIEVVLNQLPYVQESLIVSRGGRLTALIVPNQNLLAEQNIDATTLGQIMDTNLSDLNKKIPAYSAVGSYEILFDPFAKTPKGSIKRFMYR</sequence>
<dbReference type="InterPro" id="IPR042099">
    <property type="entry name" value="ANL_N_sf"/>
</dbReference>
<dbReference type="AlphaFoldDB" id="W0FLT9"/>
<feature type="domain" description="AMP-dependent synthetase/ligase" evidence="4">
    <location>
        <begin position="1"/>
        <end position="175"/>
    </location>
</feature>
<dbReference type="Pfam" id="PF00501">
    <property type="entry name" value="AMP-binding"/>
    <property type="match status" value="1"/>
</dbReference>
<dbReference type="GO" id="GO:0016020">
    <property type="term" value="C:membrane"/>
    <property type="evidence" value="ECO:0007669"/>
    <property type="project" value="TreeGrafter"/>
</dbReference>
<evidence type="ECO:0000256" key="1">
    <source>
        <dbReference type="ARBA" id="ARBA00022741"/>
    </source>
</evidence>
<evidence type="ECO:0000256" key="3">
    <source>
        <dbReference type="ARBA" id="ARBA00024484"/>
    </source>
</evidence>
<keyword evidence="5" id="KW-0436">Ligase</keyword>
<dbReference type="Pfam" id="PF23562">
    <property type="entry name" value="AMP-binding_C_3"/>
    <property type="match status" value="1"/>
</dbReference>